<dbReference type="PANTHER" id="PTHR37299:SF1">
    <property type="entry name" value="STAGE 0 SPORULATION PROTEIN A HOMOLOG"/>
    <property type="match status" value="1"/>
</dbReference>
<dbReference type="OrthoDB" id="236568at2"/>
<gene>
    <name evidence="3" type="ORF">SAMN05216229_12353</name>
</gene>
<dbReference type="GO" id="GO:0003677">
    <property type="term" value="F:DNA binding"/>
    <property type="evidence" value="ECO:0007669"/>
    <property type="project" value="InterPro"/>
</dbReference>
<dbReference type="Proteomes" id="UP000243084">
    <property type="component" value="Unassembled WGS sequence"/>
</dbReference>
<dbReference type="PROSITE" id="PS50930">
    <property type="entry name" value="HTH_LYTTR"/>
    <property type="match status" value="1"/>
</dbReference>
<dbReference type="PANTHER" id="PTHR37299">
    <property type="entry name" value="TRANSCRIPTIONAL REGULATOR-RELATED"/>
    <property type="match status" value="1"/>
</dbReference>
<evidence type="ECO:0000313" key="4">
    <source>
        <dbReference type="Proteomes" id="UP000243084"/>
    </source>
</evidence>
<dbReference type="AlphaFoldDB" id="A0A1I5YQZ9"/>
<proteinExistence type="predicted"/>
<evidence type="ECO:0000313" key="3">
    <source>
        <dbReference type="EMBL" id="SFQ46651.1"/>
    </source>
</evidence>
<reference evidence="4" key="1">
    <citation type="submission" date="2016-10" db="EMBL/GenBank/DDBJ databases">
        <authorList>
            <person name="Varghese N."/>
            <person name="Submissions S."/>
        </authorList>
    </citation>
    <scope>NUCLEOTIDE SEQUENCE [LARGE SCALE GENOMIC DNA]</scope>
    <source>
        <strain evidence="4">JCM 18195</strain>
    </source>
</reference>
<dbReference type="GO" id="GO:0000156">
    <property type="term" value="F:phosphorelay response regulator activity"/>
    <property type="evidence" value="ECO:0007669"/>
    <property type="project" value="InterPro"/>
</dbReference>
<keyword evidence="1" id="KW-0902">Two-component regulatory system</keyword>
<organism evidence="3 4">
    <name type="scientific">Geopseudomonas sagittaria</name>
    <dbReference type="NCBI Taxonomy" id="1135990"/>
    <lineage>
        <taxon>Bacteria</taxon>
        <taxon>Pseudomonadati</taxon>
        <taxon>Pseudomonadota</taxon>
        <taxon>Gammaproteobacteria</taxon>
        <taxon>Pseudomonadales</taxon>
        <taxon>Pseudomonadaceae</taxon>
        <taxon>Geopseudomonas</taxon>
    </lineage>
</organism>
<dbReference type="Gene3D" id="2.40.50.1020">
    <property type="entry name" value="LytTr DNA-binding domain"/>
    <property type="match status" value="1"/>
</dbReference>
<evidence type="ECO:0000256" key="1">
    <source>
        <dbReference type="ARBA" id="ARBA00023012"/>
    </source>
</evidence>
<dbReference type="InterPro" id="IPR007492">
    <property type="entry name" value="LytTR_DNA-bd_dom"/>
</dbReference>
<dbReference type="RefSeq" id="WP_092435062.1">
    <property type="nucleotide sequence ID" value="NZ_FOXM01000023.1"/>
</dbReference>
<sequence length="111" mass="12391">MREELTTSGNTLKRSSIKLADLTHLQADSKYVEAHGAGGSILLDEPLVALEREFGDTLLRIHRSTLVVRSKAIEVERHGEHHYLHVEGVIGTLKVSRRYVAKVRQQLSVPA</sequence>
<dbReference type="Pfam" id="PF04397">
    <property type="entry name" value="LytTR"/>
    <property type="match status" value="1"/>
</dbReference>
<name>A0A1I5YQZ9_9GAMM</name>
<accession>A0A1I5YQZ9</accession>
<evidence type="ECO:0000259" key="2">
    <source>
        <dbReference type="PROSITE" id="PS50930"/>
    </source>
</evidence>
<dbReference type="SMART" id="SM00850">
    <property type="entry name" value="LytTR"/>
    <property type="match status" value="1"/>
</dbReference>
<feature type="domain" description="HTH LytTR-type" evidence="2">
    <location>
        <begin position="16"/>
        <end position="109"/>
    </location>
</feature>
<protein>
    <submittedName>
        <fullName evidence="3">Two-component system, LytT family, response regulator AlgR</fullName>
    </submittedName>
</protein>
<dbReference type="EMBL" id="FOXM01000023">
    <property type="protein sequence ID" value="SFQ46651.1"/>
    <property type="molecule type" value="Genomic_DNA"/>
</dbReference>
<dbReference type="InterPro" id="IPR046947">
    <property type="entry name" value="LytR-like"/>
</dbReference>
<keyword evidence="4" id="KW-1185">Reference proteome</keyword>